<evidence type="ECO:0000259" key="2">
    <source>
        <dbReference type="PROSITE" id="PS50943"/>
    </source>
</evidence>
<dbReference type="Proteomes" id="UP000185426">
    <property type="component" value="Plasmid unnamed1"/>
</dbReference>
<dbReference type="SUPFAM" id="SSF47413">
    <property type="entry name" value="lambda repressor-like DNA-binding domains"/>
    <property type="match status" value="1"/>
</dbReference>
<dbReference type="GO" id="GO:0003677">
    <property type="term" value="F:DNA binding"/>
    <property type="evidence" value="ECO:0007669"/>
    <property type="project" value="UniProtKB-KW"/>
</dbReference>
<dbReference type="InterPro" id="IPR010982">
    <property type="entry name" value="Lambda_DNA-bd_dom_sf"/>
</dbReference>
<gene>
    <name evidence="3" type="ORF">BSA145_21010</name>
</gene>
<reference evidence="3 4" key="1">
    <citation type="submission" date="2016-05" db="EMBL/GenBank/DDBJ databases">
        <title>Complete Genome and Methylome Analysis of Psychrotrophic Bacterial Isolates from Antarctic Lake Untersee.</title>
        <authorList>
            <person name="Fomenkov A."/>
            <person name="Akimov V.N."/>
            <person name="Vasilyeva L.V."/>
            <person name="Andersen D."/>
            <person name="Vincze T."/>
            <person name="Roberts R.J."/>
        </authorList>
    </citation>
    <scope>NUCLEOTIDE SEQUENCE [LARGE SCALE GENOMIC DNA]</scope>
    <source>
        <strain evidence="3 4">U14-5</strain>
        <plasmid evidence="3 4">unnamed1</plasmid>
    </source>
</reference>
<evidence type="ECO:0000313" key="3">
    <source>
        <dbReference type="EMBL" id="APT48346.1"/>
    </source>
</evidence>
<dbReference type="EMBL" id="CP015608">
    <property type="protein sequence ID" value="APT48346.1"/>
    <property type="molecule type" value="Genomic_DNA"/>
</dbReference>
<dbReference type="SMART" id="SM00530">
    <property type="entry name" value="HTH_XRE"/>
    <property type="match status" value="1"/>
</dbReference>
<proteinExistence type="predicted"/>
<organism evidence="3 4">
    <name type="scientific">Bacillus safensis</name>
    <dbReference type="NCBI Taxonomy" id="561879"/>
    <lineage>
        <taxon>Bacteria</taxon>
        <taxon>Bacillati</taxon>
        <taxon>Bacillota</taxon>
        <taxon>Bacilli</taxon>
        <taxon>Bacillales</taxon>
        <taxon>Bacillaceae</taxon>
        <taxon>Bacillus</taxon>
    </lineage>
</organism>
<dbReference type="CDD" id="cd00093">
    <property type="entry name" value="HTH_XRE"/>
    <property type="match status" value="1"/>
</dbReference>
<dbReference type="PROSITE" id="PS50943">
    <property type="entry name" value="HTH_CROC1"/>
    <property type="match status" value="1"/>
</dbReference>
<dbReference type="RefSeq" id="WP_075623772.1">
    <property type="nucleotide sequence ID" value="NZ_CP015608.1"/>
</dbReference>
<dbReference type="PANTHER" id="PTHR46558:SF11">
    <property type="entry name" value="HTH-TYPE TRANSCRIPTIONAL REGULATOR XRE"/>
    <property type="match status" value="1"/>
</dbReference>
<evidence type="ECO:0000256" key="1">
    <source>
        <dbReference type="ARBA" id="ARBA00023125"/>
    </source>
</evidence>
<dbReference type="PANTHER" id="PTHR46558">
    <property type="entry name" value="TRACRIPTIONAL REGULATORY PROTEIN-RELATED-RELATED"/>
    <property type="match status" value="1"/>
</dbReference>
<geneLocation type="plasmid" evidence="3 4">
    <name>unnamed1</name>
</geneLocation>
<feature type="domain" description="HTH cro/C1-type" evidence="2">
    <location>
        <begin position="6"/>
        <end position="60"/>
    </location>
</feature>
<accession>A0A1L6ZPA2</accession>
<protein>
    <recommendedName>
        <fullName evidence="2">HTH cro/C1-type domain-containing protein</fullName>
    </recommendedName>
</protein>
<keyword evidence="3" id="KW-0614">Plasmid</keyword>
<keyword evidence="1" id="KW-0238">DNA-binding</keyword>
<dbReference type="Gene3D" id="1.10.260.40">
    <property type="entry name" value="lambda repressor-like DNA-binding domains"/>
    <property type="match status" value="1"/>
</dbReference>
<name>A0A1L6ZPA2_BACIA</name>
<dbReference type="Pfam" id="PF01381">
    <property type="entry name" value="HTH_3"/>
    <property type="match status" value="1"/>
</dbReference>
<dbReference type="AlphaFoldDB" id="A0A1L6ZPA2"/>
<dbReference type="InterPro" id="IPR001387">
    <property type="entry name" value="Cro/C1-type_HTH"/>
</dbReference>
<evidence type="ECO:0000313" key="4">
    <source>
        <dbReference type="Proteomes" id="UP000185426"/>
    </source>
</evidence>
<sequence>MFGNRLKELRKLNKKTQDDMAILLKISRQGYSKYEKNETQPDFYSLKKLSDFFNVSIDFLINGKEFIDSNEGSMNRRGKRPMNKITLIANFYDNSNKFLGDFTIEHNGTNTLDPKQELLKTAETLLNGKRFIRLNGQKFVNLEFVAQVDFEFDFKEE</sequence>